<evidence type="ECO:0000313" key="1">
    <source>
        <dbReference type="EMBL" id="VFU16542.1"/>
    </source>
</evidence>
<dbReference type="AlphaFoldDB" id="A0A4U8Z6Z2"/>
<protein>
    <submittedName>
        <fullName evidence="1">Uncharacterized protein</fullName>
    </submittedName>
</protein>
<geneLocation type="plasmid" evidence="1 2">
    <name>2</name>
</geneLocation>
<gene>
    <name evidence="1" type="ORF">MTUNDRAET4_0194</name>
</gene>
<evidence type="ECO:0000313" key="2">
    <source>
        <dbReference type="Proteomes" id="UP000294360"/>
    </source>
</evidence>
<reference evidence="1 2" key="1">
    <citation type="submission" date="2019-03" db="EMBL/GenBank/DDBJ databases">
        <authorList>
            <person name="Kox A.R. M."/>
        </authorList>
    </citation>
    <scope>NUCLEOTIDE SEQUENCE [LARGE SCALE GENOMIC DNA]</scope>
    <source>
        <strain evidence="1">MTUNDRAET4 annotated genome</strain>
        <plasmid evidence="2">2</plasmid>
    </source>
</reference>
<dbReference type="KEGG" id="mtun:MTUNDRAET4_0194.1"/>
<dbReference type="Proteomes" id="UP000294360">
    <property type="component" value="Plasmid 2"/>
</dbReference>
<accession>A0A4U8Z6Z2</accession>
<dbReference type="EMBL" id="LR536451">
    <property type="protein sequence ID" value="VFU16542.1"/>
    <property type="molecule type" value="Genomic_DNA"/>
</dbReference>
<name>A0A4U8Z6Z2_METTU</name>
<sequence>MRLICHPDTLAGSHMLTTGKPLRELRSCVKERRKRPTWPATRLPCATCATVLFRTYGRRRTRQPSGYEEFTRDLIDPIPEEAAKLCEGFFIP</sequence>
<organism evidence="1 2">
    <name type="scientific">Methylocella tundrae</name>
    <dbReference type="NCBI Taxonomy" id="227605"/>
    <lineage>
        <taxon>Bacteria</taxon>
        <taxon>Pseudomonadati</taxon>
        <taxon>Pseudomonadota</taxon>
        <taxon>Alphaproteobacteria</taxon>
        <taxon>Hyphomicrobiales</taxon>
        <taxon>Beijerinckiaceae</taxon>
        <taxon>Methylocella</taxon>
    </lineage>
</organism>
<proteinExistence type="predicted"/>
<keyword evidence="1" id="KW-0614">Plasmid</keyword>